<name>A0ABS1HQ48_9BACT</name>
<feature type="domain" description="RNA polymerase sigma factor 70 region 4 type 2" evidence="7">
    <location>
        <begin position="129"/>
        <end position="179"/>
    </location>
</feature>
<evidence type="ECO:0000256" key="5">
    <source>
        <dbReference type="ARBA" id="ARBA00023163"/>
    </source>
</evidence>
<comment type="similarity">
    <text evidence="1">Belongs to the sigma-70 factor family. ECF subfamily.</text>
</comment>
<keyword evidence="5" id="KW-0804">Transcription</keyword>
<evidence type="ECO:0000259" key="6">
    <source>
        <dbReference type="Pfam" id="PF04542"/>
    </source>
</evidence>
<dbReference type="SUPFAM" id="SSF88946">
    <property type="entry name" value="Sigma2 domain of RNA polymerase sigma factors"/>
    <property type="match status" value="1"/>
</dbReference>
<comment type="caution">
    <text evidence="8">The sequence shown here is derived from an EMBL/GenBank/DDBJ whole genome shotgun (WGS) entry which is preliminary data.</text>
</comment>
<dbReference type="InterPro" id="IPR013325">
    <property type="entry name" value="RNA_pol_sigma_r2"/>
</dbReference>
<dbReference type="NCBIfam" id="TIGR02937">
    <property type="entry name" value="sigma70-ECF"/>
    <property type="match status" value="1"/>
</dbReference>
<reference evidence="8 9" key="1">
    <citation type="submission" date="2021-01" db="EMBL/GenBank/DDBJ databases">
        <title>Carboxyliciviraga sp.nov., isolated from coastal sediments.</title>
        <authorList>
            <person name="Lu D."/>
            <person name="Zhang T."/>
        </authorList>
    </citation>
    <scope>NUCLEOTIDE SEQUENCE [LARGE SCALE GENOMIC DNA]</scope>
    <source>
        <strain evidence="8 9">N1Y132</strain>
    </source>
</reference>
<evidence type="ECO:0000313" key="9">
    <source>
        <dbReference type="Proteomes" id="UP000605676"/>
    </source>
</evidence>
<feature type="domain" description="RNA polymerase sigma-70 region 2" evidence="6">
    <location>
        <begin position="22"/>
        <end position="89"/>
    </location>
</feature>
<dbReference type="PANTHER" id="PTHR43133:SF8">
    <property type="entry name" value="RNA POLYMERASE SIGMA FACTOR HI_1459-RELATED"/>
    <property type="match status" value="1"/>
</dbReference>
<sequence>MINEKLLLERITNGDTSAFRQLVEYNHKKVIHICLSYVGNTTDAEDIAQEVFIEMYRSIKNFRSESSISTWLYRLSVNKSLDFIRQSKRQKRGSGKVNPMEKSEIERLNISNKQMASDSIEEEERKKVLYQAIDKLPYRQKEALLLSQIKELKQQEVADTMNTTVSSVESLLVRAKRKLKELLINQKEEIF</sequence>
<dbReference type="InterPro" id="IPR013249">
    <property type="entry name" value="RNA_pol_sigma70_r4_t2"/>
</dbReference>
<keyword evidence="2" id="KW-0805">Transcription regulation</keyword>
<dbReference type="Pfam" id="PF04542">
    <property type="entry name" value="Sigma70_r2"/>
    <property type="match status" value="1"/>
</dbReference>
<dbReference type="InterPro" id="IPR013324">
    <property type="entry name" value="RNA_pol_sigma_r3/r4-like"/>
</dbReference>
<accession>A0ABS1HQ48</accession>
<dbReference type="Proteomes" id="UP000605676">
    <property type="component" value="Unassembled WGS sequence"/>
</dbReference>
<evidence type="ECO:0000256" key="3">
    <source>
        <dbReference type="ARBA" id="ARBA00023082"/>
    </source>
</evidence>
<evidence type="ECO:0000256" key="4">
    <source>
        <dbReference type="ARBA" id="ARBA00023125"/>
    </source>
</evidence>
<evidence type="ECO:0000313" key="8">
    <source>
        <dbReference type="EMBL" id="MBK3519289.1"/>
    </source>
</evidence>
<dbReference type="InterPro" id="IPR014284">
    <property type="entry name" value="RNA_pol_sigma-70_dom"/>
</dbReference>
<dbReference type="Gene3D" id="1.10.1740.10">
    <property type="match status" value="1"/>
</dbReference>
<evidence type="ECO:0000256" key="1">
    <source>
        <dbReference type="ARBA" id="ARBA00010641"/>
    </source>
</evidence>
<dbReference type="Pfam" id="PF08281">
    <property type="entry name" value="Sigma70_r4_2"/>
    <property type="match status" value="1"/>
</dbReference>
<dbReference type="EMBL" id="JAENRR010000061">
    <property type="protein sequence ID" value="MBK3519289.1"/>
    <property type="molecule type" value="Genomic_DNA"/>
</dbReference>
<dbReference type="Gene3D" id="1.10.10.10">
    <property type="entry name" value="Winged helix-like DNA-binding domain superfamily/Winged helix DNA-binding domain"/>
    <property type="match status" value="1"/>
</dbReference>
<evidence type="ECO:0000259" key="7">
    <source>
        <dbReference type="Pfam" id="PF08281"/>
    </source>
</evidence>
<protein>
    <submittedName>
        <fullName evidence="8">RNA polymerase sigma factor</fullName>
    </submittedName>
</protein>
<dbReference type="SUPFAM" id="SSF88659">
    <property type="entry name" value="Sigma3 and sigma4 domains of RNA polymerase sigma factors"/>
    <property type="match status" value="1"/>
</dbReference>
<dbReference type="InterPro" id="IPR036388">
    <property type="entry name" value="WH-like_DNA-bd_sf"/>
</dbReference>
<organism evidence="8 9">
    <name type="scientific">Carboxylicivirga marina</name>
    <dbReference type="NCBI Taxonomy" id="2800988"/>
    <lineage>
        <taxon>Bacteria</taxon>
        <taxon>Pseudomonadati</taxon>
        <taxon>Bacteroidota</taxon>
        <taxon>Bacteroidia</taxon>
        <taxon>Marinilabiliales</taxon>
        <taxon>Marinilabiliaceae</taxon>
        <taxon>Carboxylicivirga</taxon>
    </lineage>
</organism>
<keyword evidence="9" id="KW-1185">Reference proteome</keyword>
<evidence type="ECO:0000256" key="2">
    <source>
        <dbReference type="ARBA" id="ARBA00023015"/>
    </source>
</evidence>
<keyword evidence="4" id="KW-0238">DNA-binding</keyword>
<dbReference type="CDD" id="cd06171">
    <property type="entry name" value="Sigma70_r4"/>
    <property type="match status" value="1"/>
</dbReference>
<dbReference type="PANTHER" id="PTHR43133">
    <property type="entry name" value="RNA POLYMERASE ECF-TYPE SIGMA FACTO"/>
    <property type="match status" value="1"/>
</dbReference>
<dbReference type="InterPro" id="IPR007627">
    <property type="entry name" value="RNA_pol_sigma70_r2"/>
</dbReference>
<dbReference type="RefSeq" id="WP_200466510.1">
    <property type="nucleotide sequence ID" value="NZ_JAENRR010000061.1"/>
</dbReference>
<dbReference type="InterPro" id="IPR039425">
    <property type="entry name" value="RNA_pol_sigma-70-like"/>
</dbReference>
<gene>
    <name evidence="8" type="ORF">JIV24_18215</name>
</gene>
<proteinExistence type="inferred from homology"/>
<keyword evidence="3" id="KW-0731">Sigma factor</keyword>